<proteinExistence type="predicted"/>
<dbReference type="EMBL" id="VYSB01000025">
    <property type="protein sequence ID" value="MYZ53664.1"/>
    <property type="molecule type" value="Genomic_DNA"/>
</dbReference>
<evidence type="ECO:0000313" key="2">
    <source>
        <dbReference type="Proteomes" id="UP000481947"/>
    </source>
</evidence>
<protein>
    <submittedName>
        <fullName evidence="1">Uncharacterized protein</fullName>
    </submittedName>
</protein>
<reference evidence="1 2" key="1">
    <citation type="submission" date="2019-09" db="EMBL/GenBank/DDBJ databases">
        <title>Identification of Malikia spinosa a prominent benzene-, toluene-, and ethylbenzene-degrading bacterium: enrichment, isolation and whole genome sequencing.</title>
        <authorList>
            <person name="Tancsics A."/>
            <person name="Revesz F."/>
            <person name="Kriszt B."/>
        </authorList>
    </citation>
    <scope>NUCLEOTIDE SEQUENCE [LARGE SCALE GENOMIC DNA]</scope>
    <source>
        <strain evidence="1 2">AB6</strain>
    </source>
</reference>
<dbReference type="AlphaFoldDB" id="A0A7C9NXP6"/>
<evidence type="ECO:0000313" key="1">
    <source>
        <dbReference type="EMBL" id="MYZ53664.1"/>
    </source>
</evidence>
<dbReference type="Proteomes" id="UP000481947">
    <property type="component" value="Unassembled WGS sequence"/>
</dbReference>
<name>A0A7C9NXP6_9BURK</name>
<organism evidence="1 2">
    <name type="scientific">Malikia spinosa</name>
    <dbReference type="NCBI Taxonomy" id="86180"/>
    <lineage>
        <taxon>Bacteria</taxon>
        <taxon>Pseudomonadati</taxon>
        <taxon>Pseudomonadota</taxon>
        <taxon>Betaproteobacteria</taxon>
        <taxon>Burkholderiales</taxon>
        <taxon>Comamonadaceae</taxon>
        <taxon>Malikia</taxon>
    </lineage>
</organism>
<accession>A0A7C9NXP6</accession>
<sequence>MPGPRRTSVRPEKRMATKRDWPTIEVHLDAPELVPFQQVGTLYRHEVCTDLGVPFEYARSWLAHENAFLLDPRLDLWAGEQHPPHPAGASGIFLDSAPDRWGRVLMERCEAAAAEREQRPMRAL</sequence>
<gene>
    <name evidence="1" type="ORF">F5985_16395</name>
</gene>
<comment type="caution">
    <text evidence="1">The sequence shown here is derived from an EMBL/GenBank/DDBJ whole genome shotgun (WGS) entry which is preliminary data.</text>
</comment>